<keyword evidence="2" id="KW-1185">Reference proteome</keyword>
<evidence type="ECO:0000313" key="1">
    <source>
        <dbReference type="EMBL" id="KAF2395596.1"/>
    </source>
</evidence>
<organism evidence="1 2">
    <name type="scientific">Trichodelitschia bisporula</name>
    <dbReference type="NCBI Taxonomy" id="703511"/>
    <lineage>
        <taxon>Eukaryota</taxon>
        <taxon>Fungi</taxon>
        <taxon>Dikarya</taxon>
        <taxon>Ascomycota</taxon>
        <taxon>Pezizomycotina</taxon>
        <taxon>Dothideomycetes</taxon>
        <taxon>Dothideomycetes incertae sedis</taxon>
        <taxon>Phaeotrichales</taxon>
        <taxon>Phaeotrichaceae</taxon>
        <taxon>Trichodelitschia</taxon>
    </lineage>
</organism>
<gene>
    <name evidence="1" type="ORF">EJ06DRAFT_525328</name>
</gene>
<reference evidence="1" key="1">
    <citation type="journal article" date="2020" name="Stud. Mycol.">
        <title>101 Dothideomycetes genomes: a test case for predicting lifestyles and emergence of pathogens.</title>
        <authorList>
            <person name="Haridas S."/>
            <person name="Albert R."/>
            <person name="Binder M."/>
            <person name="Bloem J."/>
            <person name="Labutti K."/>
            <person name="Salamov A."/>
            <person name="Andreopoulos B."/>
            <person name="Baker S."/>
            <person name="Barry K."/>
            <person name="Bills G."/>
            <person name="Bluhm B."/>
            <person name="Cannon C."/>
            <person name="Castanera R."/>
            <person name="Culley D."/>
            <person name="Daum C."/>
            <person name="Ezra D."/>
            <person name="Gonzalez J."/>
            <person name="Henrissat B."/>
            <person name="Kuo A."/>
            <person name="Liang C."/>
            <person name="Lipzen A."/>
            <person name="Lutzoni F."/>
            <person name="Magnuson J."/>
            <person name="Mondo S."/>
            <person name="Nolan M."/>
            <person name="Ohm R."/>
            <person name="Pangilinan J."/>
            <person name="Park H.-J."/>
            <person name="Ramirez L."/>
            <person name="Alfaro M."/>
            <person name="Sun H."/>
            <person name="Tritt A."/>
            <person name="Yoshinaga Y."/>
            <person name="Zwiers L.-H."/>
            <person name="Turgeon B."/>
            <person name="Goodwin S."/>
            <person name="Spatafora J."/>
            <person name="Crous P."/>
            <person name="Grigoriev I."/>
        </authorList>
    </citation>
    <scope>NUCLEOTIDE SEQUENCE</scope>
    <source>
        <strain evidence="1">CBS 262.69</strain>
    </source>
</reference>
<evidence type="ECO:0000313" key="2">
    <source>
        <dbReference type="Proteomes" id="UP000799640"/>
    </source>
</evidence>
<name>A0A6G1HIB9_9PEZI</name>
<sequence>MHGKSCCHGMDKHPLYSFTARPLQKVSTASATGLISSNHHSLRVQQRSHMITSRRPFKIIKMLKKDGPPSQNTRSRTRTHTLILTEADIATSQNTCSRTHTPILTEADIAAALHPAQQAQPVNQPHPESGIRETLELDDFDVLRAHQPGRTAGLRIIRAQEDYDRHVSTQYKYWHTARIEDWSGQVSRCTLELTTAQIEEGRKYEQRAIDRAWVKYPIARE</sequence>
<proteinExistence type="predicted"/>
<dbReference type="AlphaFoldDB" id="A0A6G1HIB9"/>
<protein>
    <submittedName>
        <fullName evidence="1">Uncharacterized protein</fullName>
    </submittedName>
</protein>
<accession>A0A6G1HIB9</accession>
<dbReference type="EMBL" id="ML996713">
    <property type="protein sequence ID" value="KAF2395596.1"/>
    <property type="molecule type" value="Genomic_DNA"/>
</dbReference>
<dbReference type="Proteomes" id="UP000799640">
    <property type="component" value="Unassembled WGS sequence"/>
</dbReference>